<protein>
    <recommendedName>
        <fullName evidence="11">Zinc metalloprotease</fullName>
        <ecNumber evidence="11">3.4.24.-</ecNumber>
    </recommendedName>
</protein>
<evidence type="ECO:0000313" key="14">
    <source>
        <dbReference type="Proteomes" id="UP000199169"/>
    </source>
</evidence>
<dbReference type="InterPro" id="IPR004387">
    <property type="entry name" value="Pept_M50_Zn"/>
</dbReference>
<evidence type="ECO:0000256" key="11">
    <source>
        <dbReference type="RuleBase" id="RU362031"/>
    </source>
</evidence>
<comment type="subcellular location">
    <subcellularLocation>
        <location evidence="2">Membrane</location>
        <topology evidence="2">Multi-pass membrane protein</topology>
    </subcellularLocation>
</comment>
<evidence type="ECO:0000259" key="12">
    <source>
        <dbReference type="SMART" id="SM00228"/>
    </source>
</evidence>
<feature type="transmembrane region" description="Helical" evidence="11">
    <location>
        <begin position="7"/>
        <end position="26"/>
    </location>
</feature>
<dbReference type="InterPro" id="IPR008915">
    <property type="entry name" value="Peptidase_M50"/>
</dbReference>
<sequence>MGATMSGFLYYLVAFALALGILVVVHEFGHYLAACWAGVKVLRFSVGFGRPLWAKRLGPDGTEWAIGAFPLGGYVKMLDEREGEVPAEDAHRSFNRQPVLRRMAIVAAGPLANFLLAVLLYWALFWHGTDEFKPVLGTPTAASPAAAAGFENGEMVLKVAGEAVQTWQEMRWVLLQRAADEDEVALEVLNPRHEIAIRRLDVSSVRQSGWQGDALDRLGLGLFRPRLRPVLGRVNANSAAALAGLRAGDEIVAIDDQAIDHWAEVVATIRKSPGKALVLDVVRASERLSIEVTPLAVDEQGREIGRIGAAVSDSGQARAEMMIRVSYGPVSALGKAVAETWDKSAFTLLMIGKMITGEVSWRNISGPVTIADYAGQSARLGINYYLKFLALVSISLGVLNLLPIPILDGGHLLYYLVEIIKRGPVSEKTMEIGQQIGLALLLMLMAFAFYNDINRLFSG</sequence>
<dbReference type="GO" id="GO:0046872">
    <property type="term" value="F:metal ion binding"/>
    <property type="evidence" value="ECO:0007669"/>
    <property type="project" value="UniProtKB-KW"/>
</dbReference>
<accession>A0A1A8XMT0</accession>
<dbReference type="EC" id="3.4.24.-" evidence="11"/>
<dbReference type="Pfam" id="PF17820">
    <property type="entry name" value="PDZ_6"/>
    <property type="match status" value="1"/>
</dbReference>
<dbReference type="AlphaFoldDB" id="A0A1A8XMT0"/>
<dbReference type="CDD" id="cd06163">
    <property type="entry name" value="S2P-M50_PDZ_RseP-like"/>
    <property type="match status" value="1"/>
</dbReference>
<evidence type="ECO:0000256" key="3">
    <source>
        <dbReference type="ARBA" id="ARBA00007931"/>
    </source>
</evidence>
<reference evidence="13 14" key="1">
    <citation type="submission" date="2016-06" db="EMBL/GenBank/DDBJ databases">
        <authorList>
            <person name="Kjaerup R.B."/>
            <person name="Dalgaard T.S."/>
            <person name="Juul-Madsen H.R."/>
        </authorList>
    </citation>
    <scope>NUCLEOTIDE SEQUENCE [LARGE SCALE GENOMIC DNA]</scope>
    <source>
        <strain evidence="13">3</strain>
    </source>
</reference>
<feature type="transmembrane region" description="Helical" evidence="11">
    <location>
        <begin position="103"/>
        <end position="124"/>
    </location>
</feature>
<dbReference type="STRING" id="1860102.ACCAA_200038"/>
<proteinExistence type="inferred from homology"/>
<keyword evidence="4" id="KW-0645">Protease</keyword>
<comment type="similarity">
    <text evidence="3 11">Belongs to the peptidase M50B family.</text>
</comment>
<dbReference type="Proteomes" id="UP000199169">
    <property type="component" value="Unassembled WGS sequence"/>
</dbReference>
<organism evidence="13 14">
    <name type="scientific">Candidatus Accumulibacter aalborgensis</name>
    <dbReference type="NCBI Taxonomy" id="1860102"/>
    <lineage>
        <taxon>Bacteria</taxon>
        <taxon>Pseudomonadati</taxon>
        <taxon>Pseudomonadota</taxon>
        <taxon>Betaproteobacteria</taxon>
        <taxon>Candidatus Accumulibacter</taxon>
    </lineage>
</organism>
<keyword evidence="9 11" id="KW-0482">Metalloprotease</keyword>
<dbReference type="InterPro" id="IPR001478">
    <property type="entry name" value="PDZ"/>
</dbReference>
<dbReference type="RefSeq" id="WP_245754474.1">
    <property type="nucleotide sequence ID" value="NZ_FLQX01000095.1"/>
</dbReference>
<keyword evidence="5 11" id="KW-0812">Transmembrane</keyword>
<dbReference type="GO" id="GO:0016020">
    <property type="term" value="C:membrane"/>
    <property type="evidence" value="ECO:0007669"/>
    <property type="project" value="UniProtKB-SubCell"/>
</dbReference>
<comment type="cofactor">
    <cofactor evidence="1 11">
        <name>Zn(2+)</name>
        <dbReference type="ChEBI" id="CHEBI:29105"/>
    </cofactor>
</comment>
<dbReference type="NCBIfam" id="TIGR00054">
    <property type="entry name" value="RIP metalloprotease RseP"/>
    <property type="match status" value="1"/>
</dbReference>
<feature type="domain" description="PDZ" evidence="12">
    <location>
        <begin position="216"/>
        <end position="285"/>
    </location>
</feature>
<keyword evidence="10 11" id="KW-0472">Membrane</keyword>
<evidence type="ECO:0000256" key="5">
    <source>
        <dbReference type="ARBA" id="ARBA00022692"/>
    </source>
</evidence>
<keyword evidence="14" id="KW-1185">Reference proteome</keyword>
<dbReference type="Gene3D" id="2.30.42.10">
    <property type="match status" value="2"/>
</dbReference>
<keyword evidence="6 11" id="KW-0378">Hydrolase</keyword>
<dbReference type="GO" id="GO:0004222">
    <property type="term" value="F:metalloendopeptidase activity"/>
    <property type="evidence" value="ECO:0007669"/>
    <property type="project" value="InterPro"/>
</dbReference>
<dbReference type="PANTHER" id="PTHR42837:SF2">
    <property type="entry name" value="MEMBRANE METALLOPROTEASE ARASP2, CHLOROPLASTIC-RELATED"/>
    <property type="match status" value="1"/>
</dbReference>
<evidence type="ECO:0000256" key="4">
    <source>
        <dbReference type="ARBA" id="ARBA00022670"/>
    </source>
</evidence>
<dbReference type="GO" id="GO:0006508">
    <property type="term" value="P:proteolysis"/>
    <property type="evidence" value="ECO:0007669"/>
    <property type="project" value="UniProtKB-KW"/>
</dbReference>
<dbReference type="Pfam" id="PF02163">
    <property type="entry name" value="Peptidase_M50"/>
    <property type="match status" value="1"/>
</dbReference>
<evidence type="ECO:0000256" key="7">
    <source>
        <dbReference type="ARBA" id="ARBA00022833"/>
    </source>
</evidence>
<feature type="domain" description="PDZ" evidence="12">
    <location>
        <begin position="113"/>
        <end position="192"/>
    </location>
</feature>
<evidence type="ECO:0000313" key="13">
    <source>
        <dbReference type="EMBL" id="SBT05253.1"/>
    </source>
</evidence>
<evidence type="ECO:0000256" key="9">
    <source>
        <dbReference type="ARBA" id="ARBA00023049"/>
    </source>
</evidence>
<evidence type="ECO:0000256" key="6">
    <source>
        <dbReference type="ARBA" id="ARBA00022801"/>
    </source>
</evidence>
<evidence type="ECO:0000256" key="1">
    <source>
        <dbReference type="ARBA" id="ARBA00001947"/>
    </source>
</evidence>
<keyword evidence="8 11" id="KW-1133">Transmembrane helix</keyword>
<dbReference type="SMART" id="SM00228">
    <property type="entry name" value="PDZ"/>
    <property type="match status" value="2"/>
</dbReference>
<evidence type="ECO:0000256" key="2">
    <source>
        <dbReference type="ARBA" id="ARBA00004141"/>
    </source>
</evidence>
<dbReference type="InterPro" id="IPR036034">
    <property type="entry name" value="PDZ_sf"/>
</dbReference>
<evidence type="ECO:0000256" key="8">
    <source>
        <dbReference type="ARBA" id="ARBA00022989"/>
    </source>
</evidence>
<keyword evidence="11" id="KW-0479">Metal-binding</keyword>
<dbReference type="EMBL" id="FLQX01000095">
    <property type="protein sequence ID" value="SBT05253.1"/>
    <property type="molecule type" value="Genomic_DNA"/>
</dbReference>
<dbReference type="InterPro" id="IPR041489">
    <property type="entry name" value="PDZ_6"/>
</dbReference>
<feature type="transmembrane region" description="Helical" evidence="11">
    <location>
        <begin position="384"/>
        <end position="406"/>
    </location>
</feature>
<dbReference type="SUPFAM" id="SSF50156">
    <property type="entry name" value="PDZ domain-like"/>
    <property type="match status" value="2"/>
</dbReference>
<gene>
    <name evidence="13" type="primary">yaeL</name>
    <name evidence="13" type="ORF">ACCAA_200038</name>
</gene>
<dbReference type="PANTHER" id="PTHR42837">
    <property type="entry name" value="REGULATOR OF SIGMA-E PROTEASE RSEP"/>
    <property type="match status" value="1"/>
</dbReference>
<name>A0A1A8XMT0_9PROT</name>
<keyword evidence="7 11" id="KW-0862">Zinc</keyword>
<feature type="transmembrane region" description="Helical" evidence="11">
    <location>
        <begin position="432"/>
        <end position="450"/>
    </location>
</feature>
<evidence type="ECO:0000256" key="10">
    <source>
        <dbReference type="ARBA" id="ARBA00023136"/>
    </source>
</evidence>